<proteinExistence type="predicted"/>
<comment type="caution">
    <text evidence="1">The sequence shown here is derived from an EMBL/GenBank/DDBJ whole genome shotgun (WGS) entry which is preliminary data.</text>
</comment>
<gene>
    <name evidence="1" type="ORF">Tco_1093997</name>
</gene>
<protein>
    <submittedName>
        <fullName evidence="1">Uncharacterized protein</fullName>
    </submittedName>
</protein>
<evidence type="ECO:0000313" key="1">
    <source>
        <dbReference type="EMBL" id="GJT98479.1"/>
    </source>
</evidence>
<keyword evidence="2" id="KW-1185">Reference proteome</keyword>
<reference evidence="1" key="2">
    <citation type="submission" date="2022-01" db="EMBL/GenBank/DDBJ databases">
        <authorList>
            <person name="Yamashiro T."/>
            <person name="Shiraishi A."/>
            <person name="Satake H."/>
            <person name="Nakayama K."/>
        </authorList>
    </citation>
    <scope>NUCLEOTIDE SEQUENCE</scope>
</reference>
<organism evidence="1 2">
    <name type="scientific">Tanacetum coccineum</name>
    <dbReference type="NCBI Taxonomy" id="301880"/>
    <lineage>
        <taxon>Eukaryota</taxon>
        <taxon>Viridiplantae</taxon>
        <taxon>Streptophyta</taxon>
        <taxon>Embryophyta</taxon>
        <taxon>Tracheophyta</taxon>
        <taxon>Spermatophyta</taxon>
        <taxon>Magnoliopsida</taxon>
        <taxon>eudicotyledons</taxon>
        <taxon>Gunneridae</taxon>
        <taxon>Pentapetalae</taxon>
        <taxon>asterids</taxon>
        <taxon>campanulids</taxon>
        <taxon>Asterales</taxon>
        <taxon>Asteraceae</taxon>
        <taxon>Asteroideae</taxon>
        <taxon>Anthemideae</taxon>
        <taxon>Anthemidinae</taxon>
        <taxon>Tanacetum</taxon>
    </lineage>
</organism>
<dbReference type="Proteomes" id="UP001151760">
    <property type="component" value="Unassembled WGS sequence"/>
</dbReference>
<evidence type="ECO:0000313" key="2">
    <source>
        <dbReference type="Proteomes" id="UP001151760"/>
    </source>
</evidence>
<name>A0ABQ5IFN1_9ASTR</name>
<dbReference type="EMBL" id="BQNB010020679">
    <property type="protein sequence ID" value="GJT98479.1"/>
    <property type="molecule type" value="Genomic_DNA"/>
</dbReference>
<accession>A0ABQ5IFN1</accession>
<sequence length="198" mass="22716">MTTSKQPSLIGMRSILKGWFSKIRVQPWITVLVPTSSAWGDGGRWRRLYSSSLACRLCHWFLLLSSGWPLFLDRRDDNGISFTQWKVSRLAILLFSVDSLARRLIACWKTPGMVKEKKNFVVISEKKLYNPKEMVDQDTLHPTITANERSLHKDGRGNTISSIRFWEDEATPSWREQSSPPVLRTAIKQIVLEGIKKG</sequence>
<reference evidence="1" key="1">
    <citation type="journal article" date="2022" name="Int. J. Mol. Sci.">
        <title>Draft Genome of Tanacetum Coccineum: Genomic Comparison of Closely Related Tanacetum-Family Plants.</title>
        <authorList>
            <person name="Yamashiro T."/>
            <person name="Shiraishi A."/>
            <person name="Nakayama K."/>
            <person name="Satake H."/>
        </authorList>
    </citation>
    <scope>NUCLEOTIDE SEQUENCE</scope>
</reference>